<evidence type="ECO:0000256" key="6">
    <source>
        <dbReference type="SAM" id="MobiDB-lite"/>
    </source>
</evidence>
<dbReference type="InterPro" id="IPR006060">
    <property type="entry name" value="Maltose/Cyclodextrin-bd"/>
</dbReference>
<feature type="region of interest" description="Disordered" evidence="6">
    <location>
        <begin position="23"/>
        <end position="57"/>
    </location>
</feature>
<dbReference type="SUPFAM" id="SSF53850">
    <property type="entry name" value="Periplasmic binding protein-like II"/>
    <property type="match status" value="1"/>
</dbReference>
<feature type="chain" id="PRO_5041019323" description="Maltodextrin-binding protein" evidence="5">
    <location>
        <begin position="20"/>
        <end position="437"/>
    </location>
</feature>
<evidence type="ECO:0000256" key="1">
    <source>
        <dbReference type="ARBA" id="ARBA00008520"/>
    </source>
</evidence>
<keyword evidence="5" id="KW-0472">Membrane</keyword>
<protein>
    <recommendedName>
        <fullName evidence="5">Maltodextrin-binding protein</fullName>
    </recommendedName>
</protein>
<evidence type="ECO:0000256" key="3">
    <source>
        <dbReference type="ARBA" id="ARBA00022597"/>
    </source>
</evidence>
<dbReference type="GO" id="GO:0015768">
    <property type="term" value="P:maltose transport"/>
    <property type="evidence" value="ECO:0007669"/>
    <property type="project" value="TreeGrafter"/>
</dbReference>
<evidence type="ECO:0000256" key="2">
    <source>
        <dbReference type="ARBA" id="ARBA00022448"/>
    </source>
</evidence>
<sequence>MKKLSLIFFALLLIGLLAACGPQRSEEGTNNENDANTADDSANTADSGNEEGAMPDKPEKLTVWMNDQESQLNAIEATAKQYTEETGIEIEIKGMAMLDMVEKLDLDGPSGNGPDIFYQPHDRIGDLVVRGLADPINLGDAADQYTDTAINAVTYDEEIWGVPNVVETYALYYNKDIVGDEAPATMEDINAIMSEYTNKSNDEYGFLAEANNFYYMYPYFAGNGGYVFANENGVYDPQDIGLANEGSVKGAELIQSWFNDGYLPKEITADIQNGLFKDGKVATIINGPWMMKEYEEALGDSLGAAPLPLLDNGENPKSFVGVKTYMLSYYSENKEWATDFMKYLTNSEQAMNYFKTAGEMPARKDALDDPAIADDQLVSAFAEQATYGEPMPSIPQMQQVWDPMNAALQFIAKGDNVEDVLTEAVGTIKDNIAASGQ</sequence>
<dbReference type="GO" id="GO:1901982">
    <property type="term" value="F:maltose binding"/>
    <property type="evidence" value="ECO:0007669"/>
    <property type="project" value="TreeGrafter"/>
</dbReference>
<feature type="signal peptide" evidence="5">
    <location>
        <begin position="1"/>
        <end position="19"/>
    </location>
</feature>
<dbReference type="GO" id="GO:0055052">
    <property type="term" value="C:ATP-binding cassette (ABC) transporter complex, substrate-binding subunit-containing"/>
    <property type="evidence" value="ECO:0007669"/>
    <property type="project" value="TreeGrafter"/>
</dbReference>
<accession>A0A9X4AG52</accession>
<dbReference type="Gene3D" id="3.40.190.10">
    <property type="entry name" value="Periplasmic binding protein-like II"/>
    <property type="match status" value="2"/>
</dbReference>
<feature type="compositionally biased region" description="Low complexity" evidence="6">
    <location>
        <begin position="28"/>
        <end position="47"/>
    </location>
</feature>
<dbReference type="InterPro" id="IPR006059">
    <property type="entry name" value="SBP"/>
</dbReference>
<dbReference type="GO" id="GO:0015144">
    <property type="term" value="F:carbohydrate transmembrane transporter activity"/>
    <property type="evidence" value="ECO:0007669"/>
    <property type="project" value="InterPro"/>
</dbReference>
<evidence type="ECO:0000256" key="4">
    <source>
        <dbReference type="ARBA" id="ARBA00022729"/>
    </source>
</evidence>
<evidence type="ECO:0000313" key="8">
    <source>
        <dbReference type="Proteomes" id="UP001145069"/>
    </source>
</evidence>
<dbReference type="AlphaFoldDB" id="A0A9X4AG52"/>
<dbReference type="EMBL" id="JAMQKC010000033">
    <property type="protein sequence ID" value="MDC3418586.1"/>
    <property type="molecule type" value="Genomic_DNA"/>
</dbReference>
<evidence type="ECO:0000313" key="7">
    <source>
        <dbReference type="EMBL" id="MDC3418586.1"/>
    </source>
</evidence>
<keyword evidence="8" id="KW-1185">Reference proteome</keyword>
<gene>
    <name evidence="7" type="ORF">NC799_17130</name>
</gene>
<keyword evidence="2 5" id="KW-0813">Transport</keyword>
<evidence type="ECO:0000256" key="5">
    <source>
        <dbReference type="RuleBase" id="RU365005"/>
    </source>
</evidence>
<keyword evidence="4 5" id="KW-0732">Signal</keyword>
<keyword evidence="5" id="KW-1003">Cell membrane</keyword>
<dbReference type="GO" id="GO:0042956">
    <property type="term" value="P:maltodextrin transmembrane transport"/>
    <property type="evidence" value="ECO:0007669"/>
    <property type="project" value="TreeGrafter"/>
</dbReference>
<organism evidence="7 8">
    <name type="scientific">Aquibacillus salsiterrae</name>
    <dbReference type="NCBI Taxonomy" id="2950439"/>
    <lineage>
        <taxon>Bacteria</taxon>
        <taxon>Bacillati</taxon>
        <taxon>Bacillota</taxon>
        <taxon>Bacilli</taxon>
        <taxon>Bacillales</taxon>
        <taxon>Bacillaceae</taxon>
        <taxon>Aquibacillus</taxon>
    </lineage>
</organism>
<comment type="caution">
    <text evidence="7">The sequence shown here is derived from an EMBL/GenBank/DDBJ whole genome shotgun (WGS) entry which is preliminary data.</text>
</comment>
<dbReference type="RefSeq" id="WP_272447653.1">
    <property type="nucleotide sequence ID" value="NZ_JAMQKC010000033.1"/>
</dbReference>
<dbReference type="PANTHER" id="PTHR30061">
    <property type="entry name" value="MALTOSE-BINDING PERIPLASMIC PROTEIN"/>
    <property type="match status" value="1"/>
</dbReference>
<name>A0A9X4AG52_9BACI</name>
<comment type="subcellular location">
    <subcellularLocation>
        <location evidence="5">Cell membrane</location>
        <topology evidence="5">Lipid-anchor</topology>
    </subcellularLocation>
</comment>
<comment type="similarity">
    <text evidence="1 5">Belongs to the bacterial solute-binding protein 1 family.</text>
</comment>
<reference evidence="7" key="1">
    <citation type="submission" date="2022-06" db="EMBL/GenBank/DDBJ databases">
        <title>Aquibacillus sp. a new bacterium isolated from soil saline samples.</title>
        <authorList>
            <person name="Galisteo C."/>
            <person name="De La Haba R."/>
            <person name="Sanchez-Porro C."/>
            <person name="Ventosa A."/>
        </authorList>
    </citation>
    <scope>NUCLEOTIDE SEQUENCE</scope>
    <source>
        <strain evidence="7">3ASR75-54</strain>
    </source>
</reference>
<dbReference type="Proteomes" id="UP001145069">
    <property type="component" value="Unassembled WGS sequence"/>
</dbReference>
<dbReference type="PROSITE" id="PS51257">
    <property type="entry name" value="PROKAR_LIPOPROTEIN"/>
    <property type="match status" value="1"/>
</dbReference>
<dbReference type="Pfam" id="PF13416">
    <property type="entry name" value="SBP_bac_8"/>
    <property type="match status" value="1"/>
</dbReference>
<dbReference type="PANTHER" id="PTHR30061:SF50">
    <property type="entry name" value="MALTOSE_MALTODEXTRIN-BINDING PERIPLASMIC PROTEIN"/>
    <property type="match status" value="1"/>
</dbReference>
<keyword evidence="5" id="KW-0449">Lipoprotein</keyword>
<keyword evidence="3 5" id="KW-0762">Sugar transport</keyword>
<proteinExistence type="inferred from homology"/>
<dbReference type="PRINTS" id="PR00181">
    <property type="entry name" value="MALTOSEBP"/>
</dbReference>